<feature type="non-terminal residue" evidence="1">
    <location>
        <position position="96"/>
    </location>
</feature>
<gene>
    <name evidence="1" type="ORF">K435DRAFT_621463</name>
</gene>
<accession>A0A4S8KKW0</accession>
<dbReference type="AlphaFoldDB" id="A0A4S8KKW0"/>
<organism evidence="1 2">
    <name type="scientific">Dendrothele bispora (strain CBS 962.96)</name>
    <dbReference type="NCBI Taxonomy" id="1314807"/>
    <lineage>
        <taxon>Eukaryota</taxon>
        <taxon>Fungi</taxon>
        <taxon>Dikarya</taxon>
        <taxon>Basidiomycota</taxon>
        <taxon>Agaricomycotina</taxon>
        <taxon>Agaricomycetes</taxon>
        <taxon>Agaricomycetidae</taxon>
        <taxon>Agaricales</taxon>
        <taxon>Agaricales incertae sedis</taxon>
        <taxon>Dendrothele</taxon>
    </lineage>
</organism>
<keyword evidence="2" id="KW-1185">Reference proteome</keyword>
<sequence>ITVSQLVAFVLVCARIKNNILLLYPSTHNPDTVPPLLPDESVAFLRRTCSLRTEDVEACWEAVKEDVWHGDEVLKGVEHDEALQHTFQRHGGELYR</sequence>
<dbReference type="Proteomes" id="UP000297245">
    <property type="component" value="Unassembled WGS sequence"/>
</dbReference>
<protein>
    <submittedName>
        <fullName evidence="1">Uncharacterized protein</fullName>
    </submittedName>
</protein>
<proteinExistence type="predicted"/>
<dbReference type="OrthoDB" id="3023705at2759"/>
<feature type="non-terminal residue" evidence="1">
    <location>
        <position position="1"/>
    </location>
</feature>
<evidence type="ECO:0000313" key="1">
    <source>
        <dbReference type="EMBL" id="THU76140.1"/>
    </source>
</evidence>
<reference evidence="1 2" key="1">
    <citation type="journal article" date="2019" name="Nat. Ecol. Evol.">
        <title>Megaphylogeny resolves global patterns of mushroom evolution.</title>
        <authorList>
            <person name="Varga T."/>
            <person name="Krizsan K."/>
            <person name="Foldi C."/>
            <person name="Dima B."/>
            <person name="Sanchez-Garcia M."/>
            <person name="Sanchez-Ramirez S."/>
            <person name="Szollosi G.J."/>
            <person name="Szarkandi J.G."/>
            <person name="Papp V."/>
            <person name="Albert L."/>
            <person name="Andreopoulos W."/>
            <person name="Angelini C."/>
            <person name="Antonin V."/>
            <person name="Barry K.W."/>
            <person name="Bougher N.L."/>
            <person name="Buchanan P."/>
            <person name="Buyck B."/>
            <person name="Bense V."/>
            <person name="Catcheside P."/>
            <person name="Chovatia M."/>
            <person name="Cooper J."/>
            <person name="Damon W."/>
            <person name="Desjardin D."/>
            <person name="Finy P."/>
            <person name="Geml J."/>
            <person name="Haridas S."/>
            <person name="Hughes K."/>
            <person name="Justo A."/>
            <person name="Karasinski D."/>
            <person name="Kautmanova I."/>
            <person name="Kiss B."/>
            <person name="Kocsube S."/>
            <person name="Kotiranta H."/>
            <person name="LaButti K.M."/>
            <person name="Lechner B.E."/>
            <person name="Liimatainen K."/>
            <person name="Lipzen A."/>
            <person name="Lukacs Z."/>
            <person name="Mihaltcheva S."/>
            <person name="Morgado L.N."/>
            <person name="Niskanen T."/>
            <person name="Noordeloos M.E."/>
            <person name="Ohm R.A."/>
            <person name="Ortiz-Santana B."/>
            <person name="Ovrebo C."/>
            <person name="Racz N."/>
            <person name="Riley R."/>
            <person name="Savchenko A."/>
            <person name="Shiryaev A."/>
            <person name="Soop K."/>
            <person name="Spirin V."/>
            <person name="Szebenyi C."/>
            <person name="Tomsovsky M."/>
            <person name="Tulloss R.E."/>
            <person name="Uehling J."/>
            <person name="Grigoriev I.V."/>
            <person name="Vagvolgyi C."/>
            <person name="Papp T."/>
            <person name="Martin F.M."/>
            <person name="Miettinen O."/>
            <person name="Hibbett D.S."/>
            <person name="Nagy L.G."/>
        </authorList>
    </citation>
    <scope>NUCLEOTIDE SEQUENCE [LARGE SCALE GENOMIC DNA]</scope>
    <source>
        <strain evidence="1 2">CBS 962.96</strain>
    </source>
</reference>
<name>A0A4S8KKW0_DENBC</name>
<dbReference type="EMBL" id="ML181144">
    <property type="protein sequence ID" value="THU76140.1"/>
    <property type="molecule type" value="Genomic_DNA"/>
</dbReference>
<evidence type="ECO:0000313" key="2">
    <source>
        <dbReference type="Proteomes" id="UP000297245"/>
    </source>
</evidence>